<protein>
    <recommendedName>
        <fullName evidence="6">Phospholipase A(2)</fullName>
    </recommendedName>
</protein>
<evidence type="ECO:0000313" key="5">
    <source>
        <dbReference type="Proteomes" id="UP001341840"/>
    </source>
</evidence>
<dbReference type="InterPro" id="IPR033113">
    <property type="entry name" value="PLA2_histidine"/>
</dbReference>
<evidence type="ECO:0000256" key="2">
    <source>
        <dbReference type="ARBA" id="ARBA00022525"/>
    </source>
</evidence>
<gene>
    <name evidence="4" type="ORF">PIB30_044435</name>
</gene>
<keyword evidence="3" id="KW-0732">Signal</keyword>
<accession>A0ABU6QFU3</accession>
<evidence type="ECO:0000256" key="3">
    <source>
        <dbReference type="SAM" id="SignalP"/>
    </source>
</evidence>
<dbReference type="PROSITE" id="PS00118">
    <property type="entry name" value="PA2_HIS"/>
    <property type="match status" value="1"/>
</dbReference>
<name>A0ABU6QFU3_9FABA</name>
<evidence type="ECO:0008006" key="6">
    <source>
        <dbReference type="Google" id="ProtNLM"/>
    </source>
</evidence>
<reference evidence="4 5" key="1">
    <citation type="journal article" date="2023" name="Plants (Basel)">
        <title>Bridging the Gap: Combining Genomics and Transcriptomics Approaches to Understand Stylosanthes scabra, an Orphan Legume from the Brazilian Caatinga.</title>
        <authorList>
            <person name="Ferreira-Neto J.R.C."/>
            <person name="da Silva M.D."/>
            <person name="Binneck E."/>
            <person name="de Melo N.F."/>
            <person name="da Silva R.H."/>
            <person name="de Melo A.L.T.M."/>
            <person name="Pandolfi V."/>
            <person name="Bustamante F.O."/>
            <person name="Brasileiro-Vidal A.C."/>
            <person name="Benko-Iseppon A.M."/>
        </authorList>
    </citation>
    <scope>NUCLEOTIDE SEQUENCE [LARGE SCALE GENOMIC DNA]</scope>
    <source>
        <tissue evidence="4">Leaves</tissue>
    </source>
</reference>
<comment type="subcellular location">
    <subcellularLocation>
        <location evidence="1">Secreted</location>
    </subcellularLocation>
</comment>
<dbReference type="InterPro" id="IPR036444">
    <property type="entry name" value="PLipase_A2_dom_sf"/>
</dbReference>
<dbReference type="SUPFAM" id="SSF48619">
    <property type="entry name" value="Phospholipase A2, PLA2"/>
    <property type="match status" value="1"/>
</dbReference>
<feature type="chain" id="PRO_5045568895" description="Phospholipase A(2)" evidence="3">
    <location>
        <begin position="51"/>
        <end position="163"/>
    </location>
</feature>
<evidence type="ECO:0000256" key="1">
    <source>
        <dbReference type="ARBA" id="ARBA00004613"/>
    </source>
</evidence>
<dbReference type="Gene3D" id="1.20.90.10">
    <property type="entry name" value="Phospholipase A2 domain"/>
    <property type="match status" value="1"/>
</dbReference>
<keyword evidence="2" id="KW-0964">Secreted</keyword>
<dbReference type="EMBL" id="JASCZI010000265">
    <property type="protein sequence ID" value="MED6110587.1"/>
    <property type="molecule type" value="Genomic_DNA"/>
</dbReference>
<feature type="signal peptide" evidence="3">
    <location>
        <begin position="1"/>
        <end position="50"/>
    </location>
</feature>
<keyword evidence="5" id="KW-1185">Reference proteome</keyword>
<sequence>MKNTEPATRFTGRLVVFAFSLFPFTRHNMSRAAAVVSLLLFAVLLDFSEGQDNACSKTCIAENCEALTIRYGKYCGVGYSGCADEKPCDDLDACCEAHDDCVDKYGMICVDCHQKLKKCLSEVSNSGKEGFSKECPISVAAPTMIKGMDVAILMSQLGSNVQH</sequence>
<organism evidence="4 5">
    <name type="scientific">Stylosanthes scabra</name>
    <dbReference type="NCBI Taxonomy" id="79078"/>
    <lineage>
        <taxon>Eukaryota</taxon>
        <taxon>Viridiplantae</taxon>
        <taxon>Streptophyta</taxon>
        <taxon>Embryophyta</taxon>
        <taxon>Tracheophyta</taxon>
        <taxon>Spermatophyta</taxon>
        <taxon>Magnoliopsida</taxon>
        <taxon>eudicotyledons</taxon>
        <taxon>Gunneridae</taxon>
        <taxon>Pentapetalae</taxon>
        <taxon>rosids</taxon>
        <taxon>fabids</taxon>
        <taxon>Fabales</taxon>
        <taxon>Fabaceae</taxon>
        <taxon>Papilionoideae</taxon>
        <taxon>50 kb inversion clade</taxon>
        <taxon>dalbergioids sensu lato</taxon>
        <taxon>Dalbergieae</taxon>
        <taxon>Pterocarpus clade</taxon>
        <taxon>Stylosanthes</taxon>
    </lineage>
</organism>
<evidence type="ECO:0000313" key="4">
    <source>
        <dbReference type="EMBL" id="MED6110587.1"/>
    </source>
</evidence>
<proteinExistence type="predicted"/>
<comment type="caution">
    <text evidence="4">The sequence shown here is derived from an EMBL/GenBank/DDBJ whole genome shotgun (WGS) entry which is preliminary data.</text>
</comment>
<dbReference type="Proteomes" id="UP001341840">
    <property type="component" value="Unassembled WGS sequence"/>
</dbReference>